<proteinExistence type="predicted"/>
<feature type="region of interest" description="Disordered" evidence="1">
    <location>
        <begin position="1"/>
        <end position="41"/>
    </location>
</feature>
<dbReference type="AlphaFoldDB" id="A0A0A9C904"/>
<name>A0A0A9C904_ARUDO</name>
<sequence length="41" mass="4655">MLQVKGAKNDGRRGEERSVLRMLVRNKGQDPSESRSMTHLS</sequence>
<accession>A0A0A9C904</accession>
<evidence type="ECO:0000256" key="1">
    <source>
        <dbReference type="SAM" id="MobiDB-lite"/>
    </source>
</evidence>
<reference evidence="2" key="1">
    <citation type="submission" date="2014-09" db="EMBL/GenBank/DDBJ databases">
        <authorList>
            <person name="Magalhaes I.L.F."/>
            <person name="Oliveira U."/>
            <person name="Santos F.R."/>
            <person name="Vidigal T.H.D.A."/>
            <person name="Brescovit A.D."/>
            <person name="Santos A.J."/>
        </authorList>
    </citation>
    <scope>NUCLEOTIDE SEQUENCE</scope>
    <source>
        <tissue evidence="2">Shoot tissue taken approximately 20 cm above the soil surface</tissue>
    </source>
</reference>
<organism evidence="2">
    <name type="scientific">Arundo donax</name>
    <name type="common">Giant reed</name>
    <name type="synonym">Donax arundinaceus</name>
    <dbReference type="NCBI Taxonomy" id="35708"/>
    <lineage>
        <taxon>Eukaryota</taxon>
        <taxon>Viridiplantae</taxon>
        <taxon>Streptophyta</taxon>
        <taxon>Embryophyta</taxon>
        <taxon>Tracheophyta</taxon>
        <taxon>Spermatophyta</taxon>
        <taxon>Magnoliopsida</taxon>
        <taxon>Liliopsida</taxon>
        <taxon>Poales</taxon>
        <taxon>Poaceae</taxon>
        <taxon>PACMAD clade</taxon>
        <taxon>Arundinoideae</taxon>
        <taxon>Arundineae</taxon>
        <taxon>Arundo</taxon>
    </lineage>
</organism>
<feature type="compositionally biased region" description="Basic and acidic residues" evidence="1">
    <location>
        <begin position="7"/>
        <end position="19"/>
    </location>
</feature>
<reference evidence="2" key="2">
    <citation type="journal article" date="2015" name="Data Brief">
        <title>Shoot transcriptome of the giant reed, Arundo donax.</title>
        <authorList>
            <person name="Barrero R.A."/>
            <person name="Guerrero F.D."/>
            <person name="Moolhuijzen P."/>
            <person name="Goolsby J.A."/>
            <person name="Tidwell J."/>
            <person name="Bellgard S.E."/>
            <person name="Bellgard M.I."/>
        </authorList>
    </citation>
    <scope>NUCLEOTIDE SEQUENCE</scope>
    <source>
        <tissue evidence="2">Shoot tissue taken approximately 20 cm above the soil surface</tissue>
    </source>
</reference>
<dbReference type="EMBL" id="GBRH01225116">
    <property type="protein sequence ID" value="JAD72779.1"/>
    <property type="molecule type" value="Transcribed_RNA"/>
</dbReference>
<evidence type="ECO:0000313" key="2">
    <source>
        <dbReference type="EMBL" id="JAD72779.1"/>
    </source>
</evidence>
<protein>
    <submittedName>
        <fullName evidence="2">Uncharacterized protein</fullName>
    </submittedName>
</protein>